<feature type="transmembrane region" description="Helical" evidence="11">
    <location>
        <begin position="76"/>
        <end position="100"/>
    </location>
</feature>
<evidence type="ECO:0000256" key="4">
    <source>
        <dbReference type="ARBA" id="ARBA00022617"/>
    </source>
</evidence>
<dbReference type="OrthoDB" id="9153108at2"/>
<evidence type="ECO:0000256" key="6">
    <source>
        <dbReference type="ARBA" id="ARBA00022723"/>
    </source>
</evidence>
<dbReference type="SUPFAM" id="SSF81343">
    <property type="entry name" value="Fumarate reductase respiratory complex transmembrane subunits"/>
    <property type="match status" value="1"/>
</dbReference>
<feature type="transmembrane region" description="Helical" evidence="11">
    <location>
        <begin position="170"/>
        <end position="190"/>
    </location>
</feature>
<gene>
    <name evidence="12" type="ORF">EZJ58_4560</name>
</gene>
<evidence type="ECO:0000256" key="10">
    <source>
        <dbReference type="PIRSR" id="PIRSR000177-1"/>
    </source>
</evidence>
<keyword evidence="6 10" id="KW-0479">Metal-binding</keyword>
<evidence type="ECO:0000256" key="3">
    <source>
        <dbReference type="ARBA" id="ARBA00004370"/>
    </source>
</evidence>
<dbReference type="InterPro" id="IPR000701">
    <property type="entry name" value="SuccDH_FuR_B_TM-su"/>
</dbReference>
<dbReference type="NCBIfam" id="NF010072">
    <property type="entry name" value="PRK13553.1"/>
    <property type="match status" value="1"/>
</dbReference>
<dbReference type="GO" id="GO:0006099">
    <property type="term" value="P:tricarboxylic acid cycle"/>
    <property type="evidence" value="ECO:0007669"/>
    <property type="project" value="InterPro"/>
</dbReference>
<keyword evidence="13" id="KW-1185">Reference proteome</keyword>
<feature type="binding site" description="axial binding residue" evidence="10">
    <location>
        <position position="95"/>
    </location>
    <ligand>
        <name>heme b</name>
        <dbReference type="ChEBI" id="CHEBI:60344"/>
        <label>bD</label>
    </ligand>
    <ligandPart>
        <name>Fe</name>
        <dbReference type="ChEBI" id="CHEBI:18248"/>
    </ligandPart>
</feature>
<evidence type="ECO:0000256" key="11">
    <source>
        <dbReference type="SAM" id="Phobius"/>
    </source>
</evidence>
<feature type="transmembrane region" description="Helical" evidence="11">
    <location>
        <begin position="127"/>
        <end position="150"/>
    </location>
</feature>
<dbReference type="Proteomes" id="UP000294555">
    <property type="component" value="Unassembled WGS sequence"/>
</dbReference>
<dbReference type="GO" id="GO:0016020">
    <property type="term" value="C:membrane"/>
    <property type="evidence" value="ECO:0007669"/>
    <property type="project" value="UniProtKB-SubCell"/>
</dbReference>
<accession>A0A4R1NFK2</accession>
<proteinExistence type="predicted"/>
<comment type="function">
    <text evidence="2">Membrane-anchoring subunit of succinate dehydrogenase (SDH).</text>
</comment>
<dbReference type="EMBL" id="SJOI01000001">
    <property type="protein sequence ID" value="TCL06312.1"/>
    <property type="molecule type" value="Genomic_DNA"/>
</dbReference>
<organism evidence="12 13">
    <name type="scientific">Sodalis ligni</name>
    <dbReference type="NCBI Taxonomy" id="2697027"/>
    <lineage>
        <taxon>Bacteria</taxon>
        <taxon>Pseudomonadati</taxon>
        <taxon>Pseudomonadota</taxon>
        <taxon>Gammaproteobacteria</taxon>
        <taxon>Enterobacterales</taxon>
        <taxon>Bruguierivoracaceae</taxon>
        <taxon>Sodalis</taxon>
    </lineage>
</organism>
<protein>
    <submittedName>
        <fullName evidence="12">Succinate dehydrogenase subunit C</fullName>
    </submittedName>
</protein>
<evidence type="ECO:0000256" key="1">
    <source>
        <dbReference type="ARBA" id="ARBA00001971"/>
    </source>
</evidence>
<comment type="cofactor">
    <cofactor evidence="1">
        <name>heme</name>
        <dbReference type="ChEBI" id="CHEBI:30413"/>
    </cofactor>
</comment>
<name>A0A4R1NFK2_9GAMM</name>
<dbReference type="AlphaFoldDB" id="A0A4R1NFK2"/>
<evidence type="ECO:0000256" key="9">
    <source>
        <dbReference type="ARBA" id="ARBA00023136"/>
    </source>
</evidence>
<keyword evidence="7 11" id="KW-1133">Transmembrane helix</keyword>
<keyword evidence="4 10" id="KW-0349">Heme</keyword>
<keyword evidence="8 10" id="KW-0408">Iron</keyword>
<dbReference type="Pfam" id="PF01127">
    <property type="entry name" value="Sdh_cyt"/>
    <property type="match status" value="1"/>
</dbReference>
<evidence type="ECO:0000256" key="5">
    <source>
        <dbReference type="ARBA" id="ARBA00022692"/>
    </source>
</evidence>
<feature type="transmembrane region" description="Helical" evidence="11">
    <location>
        <begin position="29"/>
        <end position="56"/>
    </location>
</feature>
<reference evidence="12 13" key="1">
    <citation type="submission" date="2019-02" db="EMBL/GenBank/DDBJ databases">
        <title>Investigation of anaerobic lignin degradation for improved lignocellulosic biofuels.</title>
        <authorList>
            <person name="Deangelis K."/>
        </authorList>
    </citation>
    <scope>NUCLEOTIDE SEQUENCE [LARGE SCALE GENOMIC DNA]</scope>
    <source>
        <strain evidence="12 13">159R</strain>
    </source>
</reference>
<sequence length="257" mass="29667">MSNEEDVLIDRAGLADKAKKSRLPARLDLLQSLSGLLLFLFMCGHMFFVASILLGRDAMWTITKFFEGYFFFGGKSYPWIVSIVVGCVAFLFVFHALLAVRKFPGSYKQYRAYRVHMKGMHHEDTTLWIWQVYTGFALFFLASAHLYQMFFWPQLIGPYGSGARMWSDMLWPFYLIMLIAIELHGGIGIYRLAIKWCIPNAPRKTLKKIKWGLTAFFMIIGLLTLVAYMKIGYEHRHNPNETYTPTWAVQSVNEGGK</sequence>
<dbReference type="InterPro" id="IPR034804">
    <property type="entry name" value="SQR/QFR_C/D"/>
</dbReference>
<dbReference type="CDD" id="cd00581">
    <property type="entry name" value="QFR_TypeB_TM"/>
    <property type="match status" value="1"/>
</dbReference>
<evidence type="ECO:0000256" key="8">
    <source>
        <dbReference type="ARBA" id="ARBA00023004"/>
    </source>
</evidence>
<feature type="binding site" description="axial binding residue" evidence="10">
    <location>
        <position position="145"/>
    </location>
    <ligand>
        <name>heme b</name>
        <dbReference type="ChEBI" id="CHEBI:60344"/>
        <label>bD</label>
    </ligand>
    <ligandPart>
        <name>Fe</name>
        <dbReference type="ChEBI" id="CHEBI:18248"/>
    </ligandPart>
</feature>
<keyword evidence="9 11" id="KW-0472">Membrane</keyword>
<dbReference type="GO" id="GO:0046872">
    <property type="term" value="F:metal ion binding"/>
    <property type="evidence" value="ECO:0007669"/>
    <property type="project" value="UniProtKB-KW"/>
</dbReference>
<feature type="transmembrane region" description="Helical" evidence="11">
    <location>
        <begin position="211"/>
        <end position="231"/>
    </location>
</feature>
<evidence type="ECO:0000256" key="7">
    <source>
        <dbReference type="ARBA" id="ARBA00022989"/>
    </source>
</evidence>
<keyword evidence="5 11" id="KW-0812">Transmembrane</keyword>
<feature type="binding site" description="axial binding residue" evidence="10">
    <location>
        <position position="184"/>
    </location>
    <ligand>
        <name>heme b</name>
        <dbReference type="ChEBI" id="CHEBI:60344"/>
        <label>bD</label>
    </ligand>
    <ligandPart>
        <name>Fe</name>
        <dbReference type="ChEBI" id="CHEBI:18248"/>
    </ligandPart>
</feature>
<dbReference type="RefSeq" id="WP_132925616.1">
    <property type="nucleotide sequence ID" value="NZ_SJOI01000001.1"/>
</dbReference>
<comment type="subcellular location">
    <subcellularLocation>
        <location evidence="3">Membrane</location>
    </subcellularLocation>
</comment>
<dbReference type="InterPro" id="IPR004224">
    <property type="entry name" value="Fum_red_B_TM"/>
</dbReference>
<comment type="caution">
    <text evidence="12">The sequence shown here is derived from an EMBL/GenBank/DDBJ whole genome shotgun (WGS) entry which is preliminary data.</text>
</comment>
<evidence type="ECO:0000256" key="2">
    <source>
        <dbReference type="ARBA" id="ARBA00004050"/>
    </source>
</evidence>
<feature type="binding site" description="axial binding residue" evidence="10">
    <location>
        <position position="45"/>
    </location>
    <ligand>
        <name>heme b</name>
        <dbReference type="ChEBI" id="CHEBI:60344"/>
        <label>bD</label>
    </ligand>
    <ligandPart>
        <name>Fe</name>
        <dbReference type="ChEBI" id="CHEBI:18248"/>
    </ligandPart>
</feature>
<dbReference type="PIRSF" id="PIRSF000177">
    <property type="entry name" value="Fumar_rd_cyt_b"/>
    <property type="match status" value="1"/>
</dbReference>
<dbReference type="Gene3D" id="1.20.1300.10">
    <property type="entry name" value="Fumarate reductase/succinate dehydrogenase, transmembrane subunit"/>
    <property type="match status" value="1"/>
</dbReference>
<evidence type="ECO:0000313" key="12">
    <source>
        <dbReference type="EMBL" id="TCL06312.1"/>
    </source>
</evidence>
<evidence type="ECO:0000313" key="13">
    <source>
        <dbReference type="Proteomes" id="UP000294555"/>
    </source>
</evidence>